<dbReference type="PANTHER" id="PTHR45743:SF2">
    <property type="entry name" value="POTASSIUM CHANNEL AKT1"/>
    <property type="match status" value="1"/>
</dbReference>
<accession>E1ZDU5</accession>
<keyword evidence="5" id="KW-0630">Potassium</keyword>
<keyword evidence="8" id="KW-0406">Ion transport</keyword>
<dbReference type="InParanoid" id="E1ZDU5"/>
<dbReference type="Gene3D" id="2.60.120.10">
    <property type="entry name" value="Jelly Rolls"/>
    <property type="match status" value="1"/>
</dbReference>
<proteinExistence type="inferred from homology"/>
<dbReference type="RefSeq" id="XP_005848019.1">
    <property type="nucleotide sequence ID" value="XM_005847957.1"/>
</dbReference>
<dbReference type="PROSITE" id="PS50042">
    <property type="entry name" value="CNMP_BINDING_3"/>
    <property type="match status" value="1"/>
</dbReference>
<evidence type="ECO:0000256" key="9">
    <source>
        <dbReference type="ARBA" id="ARBA00023136"/>
    </source>
</evidence>
<keyword evidence="10" id="KW-0407">Ion channel</keyword>
<feature type="compositionally biased region" description="Gly residues" evidence="11">
    <location>
        <begin position="622"/>
        <end position="633"/>
    </location>
</feature>
<dbReference type="InterPro" id="IPR045319">
    <property type="entry name" value="KAT/AKT"/>
</dbReference>
<keyword evidence="3" id="KW-0813">Transport</keyword>
<feature type="compositionally biased region" description="Gly residues" evidence="11">
    <location>
        <begin position="50"/>
        <end position="59"/>
    </location>
</feature>
<comment type="similarity">
    <text evidence="2">Belongs to the potassium channel family. Plant (TC 1.A.1.4) subfamily.</text>
</comment>
<evidence type="ECO:0000256" key="10">
    <source>
        <dbReference type="ARBA" id="ARBA00023303"/>
    </source>
</evidence>
<feature type="region of interest" description="Disordered" evidence="11">
    <location>
        <begin position="619"/>
        <end position="673"/>
    </location>
</feature>
<feature type="region of interest" description="Disordered" evidence="11">
    <location>
        <begin position="703"/>
        <end position="734"/>
    </location>
</feature>
<evidence type="ECO:0000256" key="5">
    <source>
        <dbReference type="ARBA" id="ARBA00022826"/>
    </source>
</evidence>
<dbReference type="InterPro" id="IPR018490">
    <property type="entry name" value="cNMP-bd_dom_sf"/>
</dbReference>
<evidence type="ECO:0000256" key="6">
    <source>
        <dbReference type="ARBA" id="ARBA00022882"/>
    </source>
</evidence>
<comment type="subcellular location">
    <subcellularLocation>
        <location evidence="1">Membrane</location>
        <topology evidence="1">Multi-pass membrane protein</topology>
    </subcellularLocation>
</comment>
<keyword evidence="7 12" id="KW-1133">Transmembrane helix</keyword>
<evidence type="ECO:0000256" key="12">
    <source>
        <dbReference type="SAM" id="Phobius"/>
    </source>
</evidence>
<protein>
    <recommendedName>
        <fullName evidence="13">Cyclic nucleotide-binding domain-containing protein</fullName>
    </recommendedName>
</protein>
<evidence type="ECO:0000256" key="1">
    <source>
        <dbReference type="ARBA" id="ARBA00004141"/>
    </source>
</evidence>
<dbReference type="EMBL" id="GL433843">
    <property type="protein sequence ID" value="EFN55917.1"/>
    <property type="molecule type" value="Genomic_DNA"/>
</dbReference>
<keyword evidence="9 12" id="KW-0472">Membrane</keyword>
<dbReference type="GeneID" id="17355263"/>
<dbReference type="SUPFAM" id="SSF51206">
    <property type="entry name" value="cAMP-binding domain-like"/>
    <property type="match status" value="1"/>
</dbReference>
<feature type="transmembrane region" description="Helical" evidence="12">
    <location>
        <begin position="347"/>
        <end position="368"/>
    </location>
</feature>
<dbReference type="InterPro" id="IPR000595">
    <property type="entry name" value="cNMP-bd_dom"/>
</dbReference>
<feature type="region of interest" description="Disordered" evidence="11">
    <location>
        <begin position="776"/>
        <end position="815"/>
    </location>
</feature>
<dbReference type="eggNOG" id="KOG0498">
    <property type="taxonomic scope" value="Eukaryota"/>
</dbReference>
<evidence type="ECO:0000313" key="15">
    <source>
        <dbReference type="Proteomes" id="UP000008141"/>
    </source>
</evidence>
<evidence type="ECO:0000313" key="14">
    <source>
        <dbReference type="EMBL" id="EFN55917.1"/>
    </source>
</evidence>
<dbReference type="InterPro" id="IPR014710">
    <property type="entry name" value="RmlC-like_jellyroll"/>
</dbReference>
<keyword evidence="5" id="KW-0631">Potassium channel</keyword>
<evidence type="ECO:0000256" key="4">
    <source>
        <dbReference type="ARBA" id="ARBA00022692"/>
    </source>
</evidence>
<dbReference type="OrthoDB" id="426293at2759"/>
<dbReference type="Pfam" id="PF00520">
    <property type="entry name" value="Ion_trans"/>
    <property type="match status" value="1"/>
</dbReference>
<dbReference type="KEGG" id="cvr:CHLNCDRAFT_52200"/>
<feature type="transmembrane region" description="Helical" evidence="12">
    <location>
        <begin position="315"/>
        <end position="335"/>
    </location>
</feature>
<keyword evidence="6" id="KW-0851">Voltage-gated channel</keyword>
<feature type="transmembrane region" description="Helical" evidence="12">
    <location>
        <begin position="222"/>
        <end position="242"/>
    </location>
</feature>
<dbReference type="InterPro" id="IPR003938">
    <property type="entry name" value="K_chnl_volt-dep_EAG/ELK/ERG"/>
</dbReference>
<feature type="compositionally biased region" description="Gly residues" evidence="11">
    <location>
        <begin position="781"/>
        <end position="792"/>
    </location>
</feature>
<keyword evidence="15" id="KW-1185">Reference proteome</keyword>
<keyword evidence="4 12" id="KW-0812">Transmembrane</keyword>
<evidence type="ECO:0000259" key="13">
    <source>
        <dbReference type="PROSITE" id="PS50042"/>
    </source>
</evidence>
<evidence type="ECO:0000256" key="7">
    <source>
        <dbReference type="ARBA" id="ARBA00022989"/>
    </source>
</evidence>
<evidence type="ECO:0000256" key="3">
    <source>
        <dbReference type="ARBA" id="ARBA00022448"/>
    </source>
</evidence>
<dbReference type="Proteomes" id="UP000008141">
    <property type="component" value="Unassembled WGS sequence"/>
</dbReference>
<evidence type="ECO:0000256" key="2">
    <source>
        <dbReference type="ARBA" id="ARBA00007929"/>
    </source>
</evidence>
<sequence>MPSVCNGSPSAEPLVSTLRTVSLPKDEFDKQIGGGLWRISITARAGGGGVAGGSGGGRAGSPNCAEPLCPTTPSGRQSEAPGGLLGPQRADPPRSILGLPIISCRSPRYALWALMVNDLEWTWACFADLAAGCVFAAELLLGFHVTYLASNGGQQREVRGGRAVARYYVRHGSFWQDALSTAIWVTQIVLLVVHQAGGVVMAESSSAFQVVRIIRMIRFGSVLRQLCILAIGSGSSSLIPGLRIGPRLAHSLNITYSSLVVLHFVACLWNFLAIKQGFEGTWMNPIASLCYRYAPDGAGPLTAAELAAVPAAERYLIGVYFSLVTMATIGYGDIVPRNPLEWVVDCVVVALGVLMFGLALGSLAELVANSSKEARQAQVYREKMEGVNAWLHASSIPRPLKHKIRAFYSACRDARSPSRLLLLAYVDVWLRHAAARTSVVEQFRELPHALRQEVAWEQNRRLLERLPLELDATQRCALAGTLLPVDLTPGQELCLHGDPADRFWLLHEGEVQVFDECDIVAGLAAPAVLGVEALLQHVDPSCAARPYGYRRAPARLGRRPGGGWDLGAPPAQLEDLMPYLLENVGVLDALCSRAQEQLEAQREAAGWLGRPAAVAVPVRGAADGGSGGGGGDSLPGEGLRQEEQWQGQEQAPPPACLHGSGHRRSRAPGMDASTWSVSTDAITPEQSAGSEQHPPLHAWRAAGAGDAERAAPAGAAPAAEEAALPAARGTDAEAAATRGEMFQLRQEVITRLDGLGEQMRRAVAAASLAQSVATLSAGRPHSGGGSGGGGRAMVGRTESSRLRRRQWSYGHLSTQ</sequence>
<dbReference type="SUPFAM" id="SSF81324">
    <property type="entry name" value="Voltage-gated potassium channels"/>
    <property type="match status" value="1"/>
</dbReference>
<gene>
    <name evidence="14" type="ORF">CHLNCDRAFT_52200</name>
</gene>
<feature type="domain" description="Cyclic nucleotide-binding" evidence="13">
    <location>
        <begin position="466"/>
        <end position="543"/>
    </location>
</feature>
<reference evidence="14 15" key="1">
    <citation type="journal article" date="2010" name="Plant Cell">
        <title>The Chlorella variabilis NC64A genome reveals adaptation to photosymbiosis, coevolution with viruses, and cryptic sex.</title>
        <authorList>
            <person name="Blanc G."/>
            <person name="Duncan G."/>
            <person name="Agarkova I."/>
            <person name="Borodovsky M."/>
            <person name="Gurnon J."/>
            <person name="Kuo A."/>
            <person name="Lindquist E."/>
            <person name="Lucas S."/>
            <person name="Pangilinan J."/>
            <person name="Polle J."/>
            <person name="Salamov A."/>
            <person name="Terry A."/>
            <person name="Yamada T."/>
            <person name="Dunigan D.D."/>
            <person name="Grigoriev I.V."/>
            <person name="Claverie J.M."/>
            <person name="Van Etten J.L."/>
        </authorList>
    </citation>
    <scope>NUCLEOTIDE SEQUENCE [LARGE SCALE GENOMIC DNA]</scope>
    <source>
        <strain evidence="14 15">NC64A</strain>
    </source>
</reference>
<name>E1ZDU5_CHLVA</name>
<dbReference type="GO" id="GO:0005249">
    <property type="term" value="F:voltage-gated potassium channel activity"/>
    <property type="evidence" value="ECO:0007669"/>
    <property type="project" value="InterPro"/>
</dbReference>
<evidence type="ECO:0000256" key="11">
    <source>
        <dbReference type="SAM" id="MobiDB-lite"/>
    </source>
</evidence>
<organism evidence="15">
    <name type="scientific">Chlorella variabilis</name>
    <name type="common">Green alga</name>
    <dbReference type="NCBI Taxonomy" id="554065"/>
    <lineage>
        <taxon>Eukaryota</taxon>
        <taxon>Viridiplantae</taxon>
        <taxon>Chlorophyta</taxon>
        <taxon>core chlorophytes</taxon>
        <taxon>Trebouxiophyceae</taxon>
        <taxon>Chlorellales</taxon>
        <taxon>Chlorellaceae</taxon>
        <taxon>Chlorella clade</taxon>
        <taxon>Chlorella</taxon>
    </lineage>
</organism>
<dbReference type="InterPro" id="IPR005821">
    <property type="entry name" value="Ion_trans_dom"/>
</dbReference>
<feature type="transmembrane region" description="Helical" evidence="12">
    <location>
        <begin position="254"/>
        <end position="274"/>
    </location>
</feature>
<dbReference type="GO" id="GO:0034702">
    <property type="term" value="C:monoatomic ion channel complex"/>
    <property type="evidence" value="ECO:0007669"/>
    <property type="project" value="UniProtKB-KW"/>
</dbReference>
<dbReference type="AlphaFoldDB" id="E1ZDU5"/>
<feature type="region of interest" description="Disordered" evidence="11">
    <location>
        <begin position="50"/>
        <end position="91"/>
    </location>
</feature>
<dbReference type="PANTHER" id="PTHR45743">
    <property type="entry name" value="POTASSIUM CHANNEL AKT1"/>
    <property type="match status" value="1"/>
</dbReference>
<dbReference type="PRINTS" id="PR01463">
    <property type="entry name" value="EAGCHANLFMLY"/>
</dbReference>
<evidence type="ECO:0000256" key="8">
    <source>
        <dbReference type="ARBA" id="ARBA00023065"/>
    </source>
</evidence>
<keyword evidence="5" id="KW-0633">Potassium transport</keyword>
<dbReference type="Gene3D" id="1.10.287.70">
    <property type="match status" value="1"/>
</dbReference>